<comment type="caution">
    <text evidence="2">The sequence shown here is derived from an EMBL/GenBank/DDBJ whole genome shotgun (WGS) entry which is preliminary data.</text>
</comment>
<feature type="region of interest" description="Disordered" evidence="1">
    <location>
        <begin position="1"/>
        <end position="24"/>
    </location>
</feature>
<keyword evidence="3" id="KW-1185">Reference proteome</keyword>
<reference evidence="3" key="1">
    <citation type="journal article" date="2019" name="Int. J. Syst. Evol. Microbiol.">
        <title>The Global Catalogue of Microorganisms (GCM) 10K type strain sequencing project: providing services to taxonomists for standard genome sequencing and annotation.</title>
        <authorList>
            <consortium name="The Broad Institute Genomics Platform"/>
            <consortium name="The Broad Institute Genome Sequencing Center for Infectious Disease"/>
            <person name="Wu L."/>
            <person name="Ma J."/>
        </authorList>
    </citation>
    <scope>NUCLEOTIDE SEQUENCE [LARGE SCALE GENOMIC DNA]</scope>
    <source>
        <strain evidence="3">JCM 14331</strain>
    </source>
</reference>
<accession>A0ABP3NTW9</accession>
<evidence type="ECO:0000313" key="2">
    <source>
        <dbReference type="EMBL" id="GAA0552629.1"/>
    </source>
</evidence>
<feature type="compositionally biased region" description="Pro residues" evidence="1">
    <location>
        <begin position="11"/>
        <end position="23"/>
    </location>
</feature>
<organism evidence="2 3">
    <name type="scientific">Rheinheimera aquimaris</name>
    <dbReference type="NCBI Taxonomy" id="412437"/>
    <lineage>
        <taxon>Bacteria</taxon>
        <taxon>Pseudomonadati</taxon>
        <taxon>Pseudomonadota</taxon>
        <taxon>Gammaproteobacteria</taxon>
        <taxon>Chromatiales</taxon>
        <taxon>Chromatiaceae</taxon>
        <taxon>Rheinheimera</taxon>
    </lineage>
</organism>
<proteinExistence type="predicted"/>
<evidence type="ECO:0000313" key="3">
    <source>
        <dbReference type="Proteomes" id="UP001501169"/>
    </source>
</evidence>
<sequence length="180" mass="20157">MFNLFKKKTPPPEQPRQLPPVPDWQPNFAPELDKIIEIASYYTNGKHDLAIFEHGTIVVLAKGLSAEEATSSALEALHGVFHSHPDMNPRDMDDGNILVGYKNNVANIVVNDFAMEHWNEIDLNHQRALATHEVLITPLGHNVFNDFGKKALYGRCFMFMDALSPKVVRIARTDAPVSNA</sequence>
<name>A0ABP3NTW9_9GAMM</name>
<gene>
    <name evidence="2" type="ORF">GCM10009098_20420</name>
</gene>
<dbReference type="Proteomes" id="UP001501169">
    <property type="component" value="Unassembled WGS sequence"/>
</dbReference>
<dbReference type="EMBL" id="BAAAEO010000003">
    <property type="protein sequence ID" value="GAA0552629.1"/>
    <property type="molecule type" value="Genomic_DNA"/>
</dbReference>
<dbReference type="RefSeq" id="WP_226767155.1">
    <property type="nucleotide sequence ID" value="NZ_BAAAEO010000003.1"/>
</dbReference>
<protein>
    <submittedName>
        <fullName evidence="2">Uncharacterized protein</fullName>
    </submittedName>
</protein>
<evidence type="ECO:0000256" key="1">
    <source>
        <dbReference type="SAM" id="MobiDB-lite"/>
    </source>
</evidence>